<dbReference type="AlphaFoldDB" id="A0A7J3QFU6"/>
<dbReference type="Pfam" id="PF01909">
    <property type="entry name" value="NTP_transf_2"/>
    <property type="match status" value="1"/>
</dbReference>
<dbReference type="EMBL" id="DTET01000212">
    <property type="protein sequence ID" value="HGV66978.1"/>
    <property type="molecule type" value="Genomic_DNA"/>
</dbReference>
<dbReference type="PANTHER" id="PTHR37030">
    <property type="entry name" value="NUCLEOTIDYLTRANSFERASE"/>
    <property type="match status" value="1"/>
</dbReference>
<dbReference type="InterPro" id="IPR002934">
    <property type="entry name" value="Polymerase_NTP_transf_dom"/>
</dbReference>
<evidence type="ECO:0000259" key="1">
    <source>
        <dbReference type="Pfam" id="PF01909"/>
    </source>
</evidence>
<dbReference type="GO" id="GO:0016779">
    <property type="term" value="F:nucleotidyltransferase activity"/>
    <property type="evidence" value="ECO:0007669"/>
    <property type="project" value="InterPro"/>
</dbReference>
<name>A0A7J3QFU6_9CREN</name>
<organism evidence="2">
    <name type="scientific">Ignisphaera aggregans</name>
    <dbReference type="NCBI Taxonomy" id="334771"/>
    <lineage>
        <taxon>Archaea</taxon>
        <taxon>Thermoproteota</taxon>
        <taxon>Thermoprotei</taxon>
        <taxon>Desulfurococcales</taxon>
        <taxon>Desulfurococcaceae</taxon>
        <taxon>Ignisphaera</taxon>
    </lineage>
</organism>
<dbReference type="PANTHER" id="PTHR37030:SF3">
    <property type="entry name" value="POLYMERASE NUCLEOTIDYL TRANSFERASE DOMAIN-CONTAINING PROTEIN"/>
    <property type="match status" value="1"/>
</dbReference>
<evidence type="ECO:0000313" key="2">
    <source>
        <dbReference type="EMBL" id="HGV66978.1"/>
    </source>
</evidence>
<reference evidence="2" key="1">
    <citation type="journal article" date="2020" name="mSystems">
        <title>Genome- and Community-Level Interaction Insights into Carbon Utilization and Element Cycling Functions of Hydrothermarchaeota in Hydrothermal Sediment.</title>
        <authorList>
            <person name="Zhou Z."/>
            <person name="Liu Y."/>
            <person name="Xu W."/>
            <person name="Pan J."/>
            <person name="Luo Z.H."/>
            <person name="Li M."/>
        </authorList>
    </citation>
    <scope>NUCLEOTIDE SEQUENCE [LARGE SCALE GENOMIC DNA]</scope>
    <source>
        <strain evidence="2">SpSt-721</strain>
    </source>
</reference>
<dbReference type="InterPro" id="IPR043519">
    <property type="entry name" value="NT_sf"/>
</dbReference>
<accession>A0A7J3QFU6</accession>
<comment type="caution">
    <text evidence="2">The sequence shown here is derived from an EMBL/GenBank/DDBJ whole genome shotgun (WGS) entry which is preliminary data.</text>
</comment>
<dbReference type="Gene3D" id="3.30.460.10">
    <property type="entry name" value="Beta Polymerase, domain 2"/>
    <property type="match status" value="1"/>
</dbReference>
<proteinExistence type="predicted"/>
<protein>
    <recommendedName>
        <fullName evidence="1">Polymerase nucleotidyl transferase domain-containing protein</fullName>
    </recommendedName>
</protein>
<feature type="domain" description="Polymerase nucleotidyl transferase" evidence="1">
    <location>
        <begin position="20"/>
        <end position="95"/>
    </location>
</feature>
<dbReference type="SUPFAM" id="SSF81301">
    <property type="entry name" value="Nucleotidyltransferase"/>
    <property type="match status" value="1"/>
</dbReference>
<gene>
    <name evidence="2" type="ORF">ENV02_04095</name>
</gene>
<sequence length="132" mass="15245">MLSWVKYHFNHLKKWREYAEKIAKAVEDIIPDADIYVVGGVAEGRTTIYSDIDILIVIPSRILDNEAKKNIAVEVIERAIDRYSLPWDAPVEMHIADAKTFKEYLKICRKITPIKRALDNKQAQHETRKAAP</sequence>